<name>A0ABS7BLZ5_9SPHN</name>
<comment type="caution">
    <text evidence="2">The sequence shown here is derived from an EMBL/GenBank/DDBJ whole genome shotgun (WGS) entry which is preliminary data.</text>
</comment>
<dbReference type="Proteomes" id="UP000759103">
    <property type="component" value="Unassembled WGS sequence"/>
</dbReference>
<organism evidence="2 3">
    <name type="scientific">Sphingomonas citri</name>
    <dbReference type="NCBI Taxonomy" id="2862499"/>
    <lineage>
        <taxon>Bacteria</taxon>
        <taxon>Pseudomonadati</taxon>
        <taxon>Pseudomonadota</taxon>
        <taxon>Alphaproteobacteria</taxon>
        <taxon>Sphingomonadales</taxon>
        <taxon>Sphingomonadaceae</taxon>
        <taxon>Sphingomonas</taxon>
    </lineage>
</organism>
<evidence type="ECO:0000256" key="1">
    <source>
        <dbReference type="ARBA" id="ARBA00023115"/>
    </source>
</evidence>
<dbReference type="PANTHER" id="PTHR43317">
    <property type="entry name" value="THERMOSPERMINE SYNTHASE ACAULIS5"/>
    <property type="match status" value="1"/>
</dbReference>
<proteinExistence type="predicted"/>
<keyword evidence="3" id="KW-1185">Reference proteome</keyword>
<dbReference type="PANTHER" id="PTHR43317:SF3">
    <property type="entry name" value="BLR2883 PROTEIN"/>
    <property type="match status" value="1"/>
</dbReference>
<protein>
    <submittedName>
        <fullName evidence="2">Spermidine synthase</fullName>
    </submittedName>
</protein>
<dbReference type="SUPFAM" id="SSF53335">
    <property type="entry name" value="S-adenosyl-L-methionine-dependent methyltransferases"/>
    <property type="match status" value="1"/>
</dbReference>
<dbReference type="Gene3D" id="3.40.50.150">
    <property type="entry name" value="Vaccinia Virus protein VP39"/>
    <property type="match status" value="1"/>
</dbReference>
<dbReference type="InterPro" id="IPR029063">
    <property type="entry name" value="SAM-dependent_MTases_sf"/>
</dbReference>
<dbReference type="EMBL" id="JAHXZN010000001">
    <property type="protein sequence ID" value="MBW6530487.1"/>
    <property type="molecule type" value="Genomic_DNA"/>
</dbReference>
<keyword evidence="1" id="KW-0620">Polyamine biosynthesis</keyword>
<evidence type="ECO:0000313" key="2">
    <source>
        <dbReference type="EMBL" id="MBW6530487.1"/>
    </source>
</evidence>
<gene>
    <name evidence="2" type="ORF">KZ820_07040</name>
</gene>
<sequence>MAMIEAAVSGGGGHAEGVLIDTGEIPGGGELRLLRHGRHFEIMFGSEQLMASWSYRSERALATLALRGMSEQAQVLIGGLGMGFTLAAARTALPVNASIVVAELVPKIVTWAAGPLRHLFDESLDDARVSVEVTDVHDLIVQQPALFDAILLDVDNGPDGLISLANERLYSNWGLRAARLALRPGGVLAIWSAYPDHSFTYRLRAAGFEVEEVRVDTEGSEDNPFHTIWLATAGRSGRVLDDEGAAEARIYIAA</sequence>
<evidence type="ECO:0000313" key="3">
    <source>
        <dbReference type="Proteomes" id="UP000759103"/>
    </source>
</evidence>
<accession>A0ABS7BLZ5</accession>
<reference evidence="2 3" key="1">
    <citation type="submission" date="2021-07" db="EMBL/GenBank/DDBJ databases">
        <title>Sphingomonas sp.</title>
        <authorList>
            <person name="Feng G."/>
            <person name="Li J."/>
            <person name="Pan M."/>
        </authorList>
    </citation>
    <scope>NUCLEOTIDE SEQUENCE [LARGE SCALE GENOMIC DNA]</scope>
    <source>
        <strain evidence="2 3">RRHST34</strain>
    </source>
</reference>